<dbReference type="OrthoDB" id="786795at2759"/>
<protein>
    <recommendedName>
        <fullName evidence="2">RING-type E3 ubiquitin transferase</fullName>
        <ecNumber evidence="2">2.3.2.27</ecNumber>
    </recommendedName>
</protein>
<proteinExistence type="predicted"/>
<reference evidence="5" key="1">
    <citation type="journal article" date="2020" name="bioRxiv">
        <title>Hybrid origin of Populus tomentosa Carr. identified through genome sequencing and phylogenomic analysis.</title>
        <authorList>
            <person name="An X."/>
            <person name="Gao K."/>
            <person name="Chen Z."/>
            <person name="Li J."/>
            <person name="Yang X."/>
            <person name="Yang X."/>
            <person name="Zhou J."/>
            <person name="Guo T."/>
            <person name="Zhao T."/>
            <person name="Huang S."/>
            <person name="Miao D."/>
            <person name="Khan W.U."/>
            <person name="Rao P."/>
            <person name="Ye M."/>
            <person name="Lei B."/>
            <person name="Liao W."/>
            <person name="Wang J."/>
            <person name="Ji L."/>
            <person name="Li Y."/>
            <person name="Guo B."/>
            <person name="Mustafa N.S."/>
            <person name="Li S."/>
            <person name="Yun Q."/>
            <person name="Keller S.R."/>
            <person name="Mao J."/>
            <person name="Zhang R."/>
            <person name="Strauss S.H."/>
        </authorList>
    </citation>
    <scope>NUCLEOTIDE SEQUENCE</scope>
    <source>
        <strain evidence="5">GM15</strain>
        <tissue evidence="5">Leaf</tissue>
    </source>
</reference>
<keyword evidence="3" id="KW-0833">Ubl conjugation pathway</keyword>
<dbReference type="EMBL" id="JAAWWB010000014">
    <property type="protein sequence ID" value="KAG6766614.1"/>
    <property type="molecule type" value="Genomic_DNA"/>
</dbReference>
<evidence type="ECO:0000256" key="4">
    <source>
        <dbReference type="SAM" id="Phobius"/>
    </source>
</evidence>
<dbReference type="EC" id="2.3.2.27" evidence="2"/>
<dbReference type="PANTHER" id="PTHR45647:SF76">
    <property type="entry name" value="PROTEIN KINASE DOMAIN-CONTAINING PROTEIN"/>
    <property type="match status" value="1"/>
</dbReference>
<dbReference type="Proteomes" id="UP000886885">
    <property type="component" value="Chromosome 7D"/>
</dbReference>
<dbReference type="AlphaFoldDB" id="A0A8X8CU24"/>
<accession>A0A8X8CU24</accession>
<keyword evidence="4" id="KW-0472">Membrane</keyword>
<evidence type="ECO:0000313" key="5">
    <source>
        <dbReference type="EMBL" id="KAG6766614.1"/>
    </source>
</evidence>
<comment type="caution">
    <text evidence="5">The sequence shown here is derived from an EMBL/GenBank/DDBJ whole genome shotgun (WGS) entry which is preliminary data.</text>
</comment>
<feature type="transmembrane region" description="Helical" evidence="4">
    <location>
        <begin position="47"/>
        <end position="72"/>
    </location>
</feature>
<gene>
    <name evidence="5" type="ORF">POTOM_027781</name>
</gene>
<evidence type="ECO:0000256" key="1">
    <source>
        <dbReference type="ARBA" id="ARBA00000900"/>
    </source>
</evidence>
<keyword evidence="4" id="KW-0812">Transmembrane</keyword>
<keyword evidence="4" id="KW-1133">Transmembrane helix</keyword>
<dbReference type="PANTHER" id="PTHR45647">
    <property type="entry name" value="OS02G0152300 PROTEIN"/>
    <property type="match status" value="1"/>
</dbReference>
<organism evidence="5 6">
    <name type="scientific">Populus tomentosa</name>
    <name type="common">Chinese white poplar</name>
    <dbReference type="NCBI Taxonomy" id="118781"/>
    <lineage>
        <taxon>Eukaryota</taxon>
        <taxon>Viridiplantae</taxon>
        <taxon>Streptophyta</taxon>
        <taxon>Embryophyta</taxon>
        <taxon>Tracheophyta</taxon>
        <taxon>Spermatophyta</taxon>
        <taxon>Magnoliopsida</taxon>
        <taxon>eudicotyledons</taxon>
        <taxon>Gunneridae</taxon>
        <taxon>Pentapetalae</taxon>
        <taxon>rosids</taxon>
        <taxon>fabids</taxon>
        <taxon>Malpighiales</taxon>
        <taxon>Salicaceae</taxon>
        <taxon>Saliceae</taxon>
        <taxon>Populus</taxon>
    </lineage>
</organism>
<name>A0A8X8CU24_POPTO</name>
<evidence type="ECO:0000256" key="2">
    <source>
        <dbReference type="ARBA" id="ARBA00012483"/>
    </source>
</evidence>
<sequence>MWLSKGQWSRKGGEGKGLVAVAVDKDKGSQNALKWTMENLLSKGQTVVLIHIIIMMILQPTFHVLIFSFHVFSFFLVSQSGDGAAGDYSSPGKQQLEKMAKDLFLAFRCYCTRKDVHCLDVALESTDIAKAITEYVAHAAIETLVLGTPSRNGFMRKFKADVPSTVSRGAPDFCTVYAVSKGKVSSMRNASRAAPFVSPLLDQIKNQQNEKSAGDESHEALYKHSWSIKRLYSQL</sequence>
<dbReference type="GO" id="GO:0061630">
    <property type="term" value="F:ubiquitin protein ligase activity"/>
    <property type="evidence" value="ECO:0007669"/>
    <property type="project" value="UniProtKB-EC"/>
</dbReference>
<comment type="catalytic activity">
    <reaction evidence="1">
        <text>S-ubiquitinyl-[E2 ubiquitin-conjugating enzyme]-L-cysteine + [acceptor protein]-L-lysine = [E2 ubiquitin-conjugating enzyme]-L-cysteine + N(6)-ubiquitinyl-[acceptor protein]-L-lysine.</text>
        <dbReference type="EC" id="2.3.2.27"/>
    </reaction>
</comment>
<dbReference type="InterPro" id="IPR051348">
    <property type="entry name" value="U-box_ubiquitin_ligases"/>
</dbReference>
<evidence type="ECO:0000256" key="3">
    <source>
        <dbReference type="ARBA" id="ARBA00022786"/>
    </source>
</evidence>
<dbReference type="CDD" id="cd01989">
    <property type="entry name" value="USP_STK_Ubox_N"/>
    <property type="match status" value="1"/>
</dbReference>
<keyword evidence="6" id="KW-1185">Reference proteome</keyword>
<evidence type="ECO:0000313" key="6">
    <source>
        <dbReference type="Proteomes" id="UP000886885"/>
    </source>
</evidence>